<dbReference type="AlphaFoldDB" id="A0A1H8B871"/>
<sequence>MRGDRIMSNWKNIMLEQEEGWALLTLSRPKVLNALSRELLDELNEAVDWVEKTDSIRVLILTGDGEKAFVAGADISEFTQIEHAGQAEELAIKGQTLFNRIENLPKPVIMAVNGYALGGGCELALCGDIILASEHARFGQPEINLGIIPGYGGTQRLARVVGKNMAKYLCMTGEMLTAAEAHRLGLVQKVLPASELLNEAKSLAKQLSQKAPLAIQWIKKSIQNGLDIDLKTGLQLEASYFGLCFDTEDRIEGVNAFLEKRPPRFKGK</sequence>
<comment type="similarity">
    <text evidence="1">Belongs to the enoyl-CoA hydratase/isomerase family.</text>
</comment>
<evidence type="ECO:0000256" key="2">
    <source>
        <dbReference type="ARBA" id="ARBA00023239"/>
    </source>
</evidence>
<evidence type="ECO:0000313" key="3">
    <source>
        <dbReference type="EMBL" id="SEM78238.1"/>
    </source>
</evidence>
<dbReference type="SUPFAM" id="SSF52096">
    <property type="entry name" value="ClpP/crotonase"/>
    <property type="match status" value="1"/>
</dbReference>
<dbReference type="InterPro" id="IPR001753">
    <property type="entry name" value="Enoyl-CoA_hydra/iso"/>
</dbReference>
<evidence type="ECO:0000256" key="1">
    <source>
        <dbReference type="ARBA" id="ARBA00005254"/>
    </source>
</evidence>
<dbReference type="FunFam" id="1.10.12.10:FF:000001">
    <property type="entry name" value="Probable enoyl-CoA hydratase, mitochondrial"/>
    <property type="match status" value="1"/>
</dbReference>
<dbReference type="Gene3D" id="1.10.12.10">
    <property type="entry name" value="Lyase 2-enoyl-coa Hydratase, Chain A, domain 2"/>
    <property type="match status" value="1"/>
</dbReference>
<dbReference type="Gene3D" id="3.90.226.10">
    <property type="entry name" value="2-enoyl-CoA Hydratase, Chain A, domain 1"/>
    <property type="match status" value="1"/>
</dbReference>
<dbReference type="CDD" id="cd06558">
    <property type="entry name" value="crotonase-like"/>
    <property type="match status" value="1"/>
</dbReference>
<keyword evidence="4" id="KW-1185">Reference proteome</keyword>
<evidence type="ECO:0000313" key="4">
    <source>
        <dbReference type="Proteomes" id="UP000199695"/>
    </source>
</evidence>
<name>A0A1H8B871_9BACL</name>
<keyword evidence="2" id="KW-0456">Lyase</keyword>
<dbReference type="GO" id="GO:0016836">
    <property type="term" value="F:hydro-lyase activity"/>
    <property type="evidence" value="ECO:0007669"/>
    <property type="project" value="UniProtKB-ARBA"/>
</dbReference>
<dbReference type="InterPro" id="IPR029045">
    <property type="entry name" value="ClpP/crotonase-like_dom_sf"/>
</dbReference>
<organism evidence="3 4">
    <name type="scientific">Lihuaxuella thermophila</name>
    <dbReference type="NCBI Taxonomy" id="1173111"/>
    <lineage>
        <taxon>Bacteria</taxon>
        <taxon>Bacillati</taxon>
        <taxon>Bacillota</taxon>
        <taxon>Bacilli</taxon>
        <taxon>Bacillales</taxon>
        <taxon>Thermoactinomycetaceae</taxon>
        <taxon>Lihuaxuella</taxon>
    </lineage>
</organism>
<dbReference type="Pfam" id="PF00378">
    <property type="entry name" value="ECH_1"/>
    <property type="match status" value="1"/>
</dbReference>
<protein>
    <submittedName>
        <fullName evidence="3">Enoyl-CoA hydratase</fullName>
    </submittedName>
</protein>
<dbReference type="PANTHER" id="PTHR11941">
    <property type="entry name" value="ENOYL-COA HYDRATASE-RELATED"/>
    <property type="match status" value="1"/>
</dbReference>
<dbReference type="Proteomes" id="UP000199695">
    <property type="component" value="Unassembled WGS sequence"/>
</dbReference>
<dbReference type="GO" id="GO:0006635">
    <property type="term" value="P:fatty acid beta-oxidation"/>
    <property type="evidence" value="ECO:0007669"/>
    <property type="project" value="TreeGrafter"/>
</dbReference>
<accession>A0A1H8B871</accession>
<dbReference type="EMBL" id="FOCQ01000002">
    <property type="protein sequence ID" value="SEM78238.1"/>
    <property type="molecule type" value="Genomic_DNA"/>
</dbReference>
<reference evidence="3 4" key="1">
    <citation type="submission" date="2016-10" db="EMBL/GenBank/DDBJ databases">
        <authorList>
            <person name="de Groot N.N."/>
        </authorList>
    </citation>
    <scope>NUCLEOTIDE SEQUENCE [LARGE SCALE GENOMIC DNA]</scope>
    <source>
        <strain evidence="3 4">DSM 46701</strain>
    </source>
</reference>
<dbReference type="InterPro" id="IPR014748">
    <property type="entry name" value="Enoyl-CoA_hydra_C"/>
</dbReference>
<dbReference type="STRING" id="1173111.SAMN05444955_10219"/>
<gene>
    <name evidence="3" type="ORF">SAMN05444955_10219</name>
</gene>
<dbReference type="PANTHER" id="PTHR11941:SF54">
    <property type="entry name" value="ENOYL-COA HYDRATASE, MITOCHONDRIAL"/>
    <property type="match status" value="1"/>
</dbReference>
<proteinExistence type="inferred from homology"/>
<dbReference type="FunFam" id="3.90.226.10:FF:000009">
    <property type="entry name" value="Carnitinyl-CoA dehydratase"/>
    <property type="match status" value="1"/>
</dbReference>